<dbReference type="GO" id="GO:0016491">
    <property type="term" value="F:oxidoreductase activity"/>
    <property type="evidence" value="ECO:0007669"/>
    <property type="project" value="UniProtKB-KW"/>
</dbReference>
<evidence type="ECO:0000313" key="5">
    <source>
        <dbReference type="Proteomes" id="UP000186391"/>
    </source>
</evidence>
<dbReference type="Proteomes" id="UP000186391">
    <property type="component" value="Unassembled WGS sequence"/>
</dbReference>
<dbReference type="PRINTS" id="PR00080">
    <property type="entry name" value="SDRFAMILY"/>
</dbReference>
<accession>A0A1U7GVB2</accession>
<keyword evidence="5" id="KW-1185">Reference proteome</keyword>
<dbReference type="AlphaFoldDB" id="A0A1U7GVB2"/>
<dbReference type="Gene3D" id="3.40.50.720">
    <property type="entry name" value="NAD(P)-binding Rossmann-like Domain"/>
    <property type="match status" value="1"/>
</dbReference>
<dbReference type="InterPro" id="IPR002347">
    <property type="entry name" value="SDR_fam"/>
</dbReference>
<organism evidence="4 5">
    <name type="scientific">Fischerella major NIES-592</name>
    <dbReference type="NCBI Taxonomy" id="210994"/>
    <lineage>
        <taxon>Bacteria</taxon>
        <taxon>Bacillati</taxon>
        <taxon>Cyanobacteriota</taxon>
        <taxon>Cyanophyceae</taxon>
        <taxon>Nostocales</taxon>
        <taxon>Hapalosiphonaceae</taxon>
        <taxon>Fischerella</taxon>
    </lineage>
</organism>
<dbReference type="PRINTS" id="PR00081">
    <property type="entry name" value="GDHRDH"/>
</dbReference>
<evidence type="ECO:0000313" key="4">
    <source>
        <dbReference type="EMBL" id="OKH12048.1"/>
    </source>
</evidence>
<evidence type="ECO:0000256" key="2">
    <source>
        <dbReference type="ARBA" id="ARBA00023002"/>
    </source>
</evidence>
<dbReference type="EMBL" id="MRCA01000013">
    <property type="protein sequence ID" value="OKH12048.1"/>
    <property type="molecule type" value="Genomic_DNA"/>
</dbReference>
<dbReference type="PANTHER" id="PTHR44196">
    <property type="entry name" value="DEHYDROGENASE/REDUCTASE SDR FAMILY MEMBER 7B"/>
    <property type="match status" value="1"/>
</dbReference>
<protein>
    <submittedName>
        <fullName evidence="4">Ketoacyl reductase</fullName>
    </submittedName>
</protein>
<name>A0A1U7GVB2_9CYAN</name>
<reference evidence="4 5" key="1">
    <citation type="submission" date="2016-11" db="EMBL/GenBank/DDBJ databases">
        <title>Draft Genome Sequences of Nine Cyanobacterial Strains from Diverse Habitats.</title>
        <authorList>
            <person name="Zhu T."/>
            <person name="Hou S."/>
            <person name="Lu X."/>
            <person name="Hess W.R."/>
        </authorList>
    </citation>
    <scope>NUCLEOTIDE SEQUENCE [LARGE SCALE GENOMIC DNA]</scope>
    <source>
        <strain evidence="4 5">NIES-592</strain>
    </source>
</reference>
<evidence type="ECO:0000256" key="1">
    <source>
        <dbReference type="ARBA" id="ARBA00006484"/>
    </source>
</evidence>
<dbReference type="GO" id="GO:0016020">
    <property type="term" value="C:membrane"/>
    <property type="evidence" value="ECO:0007669"/>
    <property type="project" value="TreeGrafter"/>
</dbReference>
<dbReference type="OrthoDB" id="9785520at2"/>
<gene>
    <name evidence="4" type="ORF">NIES592_19155</name>
</gene>
<evidence type="ECO:0000256" key="3">
    <source>
        <dbReference type="RuleBase" id="RU000363"/>
    </source>
</evidence>
<comment type="caution">
    <text evidence="4">The sequence shown here is derived from an EMBL/GenBank/DDBJ whole genome shotgun (WGS) entry which is preliminary data.</text>
</comment>
<sequence length="277" mass="30137">MKNLAGKTVVLTGAAGGIGVFIARALAKEKATVVGVSRSPEKLENIRAEVEVAGGTYISIPFDISKLEELPLLVQQINQHAGRIDVLINNAAIEKYRPFQNYSLQDIQSILITNLLAGMELTRLVLPSMLERNSGHIVNISSGSGKKGAPYNSIYSASKAGLIMWTDAMRQELIDTNLGVSVICPGYTKAGMYLKFGLPAPKLARVSEPKTVAIAVIDAIKNNKAEVILDGLLTRLLFSNVQLFPEFGDAIYRWIGLTNLNQTCAENQMLAERRSHQ</sequence>
<dbReference type="RefSeq" id="WP_073556599.1">
    <property type="nucleotide sequence ID" value="NZ_MRCA01000013.1"/>
</dbReference>
<comment type="similarity">
    <text evidence="1 3">Belongs to the short-chain dehydrogenases/reductases (SDR) family.</text>
</comment>
<dbReference type="PANTHER" id="PTHR44196:SF1">
    <property type="entry name" value="DEHYDROGENASE_REDUCTASE SDR FAMILY MEMBER 7B"/>
    <property type="match status" value="1"/>
</dbReference>
<dbReference type="Pfam" id="PF00106">
    <property type="entry name" value="adh_short"/>
    <property type="match status" value="1"/>
</dbReference>
<keyword evidence="2" id="KW-0560">Oxidoreductase</keyword>
<dbReference type="PROSITE" id="PS00061">
    <property type="entry name" value="ADH_SHORT"/>
    <property type="match status" value="1"/>
</dbReference>
<dbReference type="InterPro" id="IPR036291">
    <property type="entry name" value="NAD(P)-bd_dom_sf"/>
</dbReference>
<dbReference type="SUPFAM" id="SSF51735">
    <property type="entry name" value="NAD(P)-binding Rossmann-fold domains"/>
    <property type="match status" value="1"/>
</dbReference>
<dbReference type="InterPro" id="IPR020904">
    <property type="entry name" value="Sc_DH/Rdtase_CS"/>
</dbReference>
<proteinExistence type="inferred from homology"/>